<evidence type="ECO:0000313" key="2">
    <source>
        <dbReference type="Proteomes" id="UP000800235"/>
    </source>
</evidence>
<dbReference type="AlphaFoldDB" id="A0A9P4NKU0"/>
<dbReference type="EMBL" id="MU007069">
    <property type="protein sequence ID" value="KAF2425572.1"/>
    <property type="molecule type" value="Genomic_DNA"/>
</dbReference>
<accession>A0A9P4NKU0</accession>
<name>A0A9P4NKU0_9PEZI</name>
<dbReference type="Proteomes" id="UP000800235">
    <property type="component" value="Unassembled WGS sequence"/>
</dbReference>
<dbReference type="OrthoDB" id="655030at2759"/>
<evidence type="ECO:0000313" key="1">
    <source>
        <dbReference type="EMBL" id="KAF2425572.1"/>
    </source>
</evidence>
<keyword evidence="2" id="KW-1185">Reference proteome</keyword>
<protein>
    <submittedName>
        <fullName evidence="1">Uncharacterized protein</fullName>
    </submittedName>
</protein>
<sequence length="113" mass="12627">MALLDGSDLAECLCTHSSTEKAIDEYDNRSLLRARMLLRNSHLTVAVAHASGWKWFLIQLLLQSLSTMDSAENLEALRTSSTENATLLDLWSRLPGEVKNQIYDLLLADLPLV</sequence>
<reference evidence="1" key="1">
    <citation type="journal article" date="2020" name="Stud. Mycol.">
        <title>101 Dothideomycetes genomes: a test case for predicting lifestyles and emergence of pathogens.</title>
        <authorList>
            <person name="Haridas S."/>
            <person name="Albert R."/>
            <person name="Binder M."/>
            <person name="Bloem J."/>
            <person name="Labutti K."/>
            <person name="Salamov A."/>
            <person name="Andreopoulos B."/>
            <person name="Baker S."/>
            <person name="Barry K."/>
            <person name="Bills G."/>
            <person name="Bluhm B."/>
            <person name="Cannon C."/>
            <person name="Castanera R."/>
            <person name="Culley D."/>
            <person name="Daum C."/>
            <person name="Ezra D."/>
            <person name="Gonzalez J."/>
            <person name="Henrissat B."/>
            <person name="Kuo A."/>
            <person name="Liang C."/>
            <person name="Lipzen A."/>
            <person name="Lutzoni F."/>
            <person name="Magnuson J."/>
            <person name="Mondo S."/>
            <person name="Nolan M."/>
            <person name="Ohm R."/>
            <person name="Pangilinan J."/>
            <person name="Park H.-J."/>
            <person name="Ramirez L."/>
            <person name="Alfaro M."/>
            <person name="Sun H."/>
            <person name="Tritt A."/>
            <person name="Yoshinaga Y."/>
            <person name="Zwiers L.-H."/>
            <person name="Turgeon B."/>
            <person name="Goodwin S."/>
            <person name="Spatafora J."/>
            <person name="Crous P."/>
            <person name="Grigoriev I."/>
        </authorList>
    </citation>
    <scope>NUCLEOTIDE SEQUENCE</scope>
    <source>
        <strain evidence="1">CBS 130266</strain>
    </source>
</reference>
<gene>
    <name evidence="1" type="ORF">EJ08DRAFT_700376</name>
</gene>
<comment type="caution">
    <text evidence="1">The sequence shown here is derived from an EMBL/GenBank/DDBJ whole genome shotgun (WGS) entry which is preliminary data.</text>
</comment>
<proteinExistence type="predicted"/>
<organism evidence="1 2">
    <name type="scientific">Tothia fuscella</name>
    <dbReference type="NCBI Taxonomy" id="1048955"/>
    <lineage>
        <taxon>Eukaryota</taxon>
        <taxon>Fungi</taxon>
        <taxon>Dikarya</taxon>
        <taxon>Ascomycota</taxon>
        <taxon>Pezizomycotina</taxon>
        <taxon>Dothideomycetes</taxon>
        <taxon>Pleosporomycetidae</taxon>
        <taxon>Venturiales</taxon>
        <taxon>Cylindrosympodiaceae</taxon>
        <taxon>Tothia</taxon>
    </lineage>
</organism>